<keyword evidence="5" id="KW-0732">Signal</keyword>
<dbReference type="GO" id="GO:0005576">
    <property type="term" value="C:extracellular region"/>
    <property type="evidence" value="ECO:0007669"/>
    <property type="project" value="UniProtKB-SubCell"/>
</dbReference>
<evidence type="ECO:0000256" key="3">
    <source>
        <dbReference type="ARBA" id="ARBA00022487"/>
    </source>
</evidence>
<dbReference type="GO" id="GO:0052689">
    <property type="term" value="F:carboxylic ester hydrolase activity"/>
    <property type="evidence" value="ECO:0007669"/>
    <property type="project" value="UniProtKB-KW"/>
</dbReference>
<dbReference type="PROSITE" id="PS00155">
    <property type="entry name" value="CUTINASE_1"/>
    <property type="match status" value="1"/>
</dbReference>
<dbReference type="PANTHER" id="PTHR33630">
    <property type="entry name" value="CUTINASE RV1984C-RELATED-RELATED"/>
    <property type="match status" value="1"/>
</dbReference>
<keyword evidence="4 8" id="KW-0964">Secreted</keyword>
<dbReference type="Gene3D" id="3.40.50.1820">
    <property type="entry name" value="alpha/beta hydrolase"/>
    <property type="match status" value="1"/>
</dbReference>
<dbReference type="SUPFAM" id="SSF53474">
    <property type="entry name" value="alpha/beta-Hydrolases"/>
    <property type="match status" value="1"/>
</dbReference>
<dbReference type="PANTHER" id="PTHR33630:SF9">
    <property type="entry name" value="CUTINASE 4"/>
    <property type="match status" value="1"/>
</dbReference>
<name>A0A1A3H375_MYCMU</name>
<evidence type="ECO:0000256" key="5">
    <source>
        <dbReference type="ARBA" id="ARBA00022729"/>
    </source>
</evidence>
<dbReference type="SMART" id="SM01110">
    <property type="entry name" value="Cutinase"/>
    <property type="match status" value="1"/>
</dbReference>
<keyword evidence="6 8" id="KW-0378">Hydrolase</keyword>
<dbReference type="AlphaFoldDB" id="A0A1A3H375"/>
<reference evidence="10" key="1">
    <citation type="submission" date="2016-06" db="EMBL/GenBank/DDBJ databases">
        <authorList>
            <person name="Sutton G."/>
            <person name="Brinkac L."/>
            <person name="Sanka R."/>
            <person name="Adams M."/>
            <person name="Lau E."/>
            <person name="Garcia-Basteiro A."/>
            <person name="Lopez-Varela E."/>
            <person name="Palencia S."/>
        </authorList>
    </citation>
    <scope>NUCLEOTIDE SEQUENCE [LARGE SCALE GENOMIC DNA]</scope>
    <source>
        <strain evidence="10">1127319.6</strain>
    </source>
</reference>
<dbReference type="STRING" id="56689.GCA_001291445_04447"/>
<dbReference type="Proteomes" id="UP000093898">
    <property type="component" value="Unassembled WGS sequence"/>
</dbReference>
<keyword evidence="3 8" id="KW-0719">Serine esterase</keyword>
<dbReference type="InterPro" id="IPR029058">
    <property type="entry name" value="AB_hydrolase_fold"/>
</dbReference>
<evidence type="ECO:0000313" key="9">
    <source>
        <dbReference type="EMBL" id="OBJ42064.1"/>
    </source>
</evidence>
<evidence type="ECO:0000256" key="1">
    <source>
        <dbReference type="ARBA" id="ARBA00004613"/>
    </source>
</evidence>
<comment type="subcellular location">
    <subcellularLocation>
        <location evidence="1 8">Secreted</location>
    </subcellularLocation>
</comment>
<comment type="function">
    <text evidence="8">Catalyzes the hydrolysis of complex carboxylic polyesters found in the cell wall of plants. Degrades cutin, a macromolecule that forms the structure of the plant cuticle.</text>
</comment>
<dbReference type="EMBL" id="LZLC01000111">
    <property type="protein sequence ID" value="OBJ42064.1"/>
    <property type="molecule type" value="Genomic_DNA"/>
</dbReference>
<comment type="similarity">
    <text evidence="2 8">Belongs to the cutinase family.</text>
</comment>
<evidence type="ECO:0000256" key="6">
    <source>
        <dbReference type="ARBA" id="ARBA00022801"/>
    </source>
</evidence>
<dbReference type="EC" id="3.1.1.-" evidence="8"/>
<evidence type="ECO:0000256" key="4">
    <source>
        <dbReference type="ARBA" id="ARBA00022525"/>
    </source>
</evidence>
<keyword evidence="7" id="KW-1015">Disulfide bond</keyword>
<organism evidence="9 10">
    <name type="scientific">Mycolicibacterium mucogenicum</name>
    <name type="common">Mycobacterium mucogenicum</name>
    <dbReference type="NCBI Taxonomy" id="56689"/>
    <lineage>
        <taxon>Bacteria</taxon>
        <taxon>Bacillati</taxon>
        <taxon>Actinomycetota</taxon>
        <taxon>Actinomycetes</taxon>
        <taxon>Mycobacteriales</taxon>
        <taxon>Mycobacteriaceae</taxon>
        <taxon>Mycolicibacterium</taxon>
    </lineage>
</organism>
<dbReference type="InterPro" id="IPR043580">
    <property type="entry name" value="CUTINASE_1"/>
</dbReference>
<proteinExistence type="inferred from homology"/>
<sequence length="229" mass="24254">MRRDTIGFVIGHRTLCVLITALTVGAAPMSVLLTDIGVANAAATCAPAEVVFARGRMEPPGPGQVGAAFVTALRQLRGPNIGLYPVNYPADTQVDVGANDMSRRVQWLARNCPSTKIVLGGYSLGAAATDLVIAVPISAFTFNSPLPRGADQHIAAVALFGNGANWALPITALSPTYQNRTIDLCHSDDPVCNPSSPYKWRSEWQDHLAPGYIKSGMVNQAAKFVAARL</sequence>
<evidence type="ECO:0000256" key="8">
    <source>
        <dbReference type="RuleBase" id="RU361263"/>
    </source>
</evidence>
<evidence type="ECO:0000256" key="7">
    <source>
        <dbReference type="ARBA" id="ARBA00023157"/>
    </source>
</evidence>
<gene>
    <name evidence="9" type="ORF">A5630_21630</name>
</gene>
<protein>
    <recommendedName>
        <fullName evidence="8">Cutinase</fullName>
        <ecNumber evidence="8">3.1.1.-</ecNumber>
    </recommendedName>
</protein>
<comment type="caution">
    <text evidence="9">The sequence shown here is derived from an EMBL/GenBank/DDBJ whole genome shotgun (WGS) entry which is preliminary data.</text>
</comment>
<evidence type="ECO:0000256" key="2">
    <source>
        <dbReference type="ARBA" id="ARBA00007534"/>
    </source>
</evidence>
<dbReference type="InterPro" id="IPR000675">
    <property type="entry name" value="Cutinase/axe"/>
</dbReference>
<dbReference type="Pfam" id="PF01083">
    <property type="entry name" value="Cutinase"/>
    <property type="match status" value="1"/>
</dbReference>
<accession>A0A1A3H375</accession>
<evidence type="ECO:0000313" key="10">
    <source>
        <dbReference type="Proteomes" id="UP000093898"/>
    </source>
</evidence>